<dbReference type="EMBL" id="MDER01000031">
    <property type="protein sequence ID" value="ODP29425.1"/>
    <property type="molecule type" value="Genomic_DNA"/>
</dbReference>
<feature type="domain" description="Aminoglycoside phosphotransferase" evidence="1">
    <location>
        <begin position="32"/>
        <end position="232"/>
    </location>
</feature>
<comment type="caution">
    <text evidence="2">The sequence shown here is derived from an EMBL/GenBank/DDBJ whole genome shotgun (WGS) entry which is preliminary data.</text>
</comment>
<dbReference type="Gene3D" id="3.90.1200.10">
    <property type="match status" value="1"/>
</dbReference>
<dbReference type="STRING" id="1886670.PTI45_01434"/>
<dbReference type="AlphaFoldDB" id="A0A1E3L8B3"/>
<accession>A0A1E3L8B3</accession>
<dbReference type="Proteomes" id="UP000094578">
    <property type="component" value="Unassembled WGS sequence"/>
</dbReference>
<evidence type="ECO:0000259" key="1">
    <source>
        <dbReference type="Pfam" id="PF01636"/>
    </source>
</evidence>
<dbReference type="Pfam" id="PF01636">
    <property type="entry name" value="APH"/>
    <property type="match status" value="1"/>
</dbReference>
<dbReference type="PATRIC" id="fig|1886670.3.peg.1459"/>
<dbReference type="SUPFAM" id="SSF56112">
    <property type="entry name" value="Protein kinase-like (PK-like)"/>
    <property type="match status" value="1"/>
</dbReference>
<dbReference type="InterPro" id="IPR002575">
    <property type="entry name" value="Aminoglycoside_PTrfase"/>
</dbReference>
<dbReference type="Gene3D" id="3.30.200.20">
    <property type="entry name" value="Phosphorylase Kinase, domain 1"/>
    <property type="match status" value="1"/>
</dbReference>
<sequence length="288" mass="32958">MPTILHNIQWNEQDDLLHTLLHPKSDIIQHSLDQGFEAEVIKLSCAQGDLVLKIWNQQAKPDVEAQYQLLQFLLAKGIAVSKPIGWGMLHNQDQVLLTTFDGTALTNMNKKKIVQTATLLSAIHHVKITESEYALLPKYGFIDYFFPDVAMYTDISDILYQVMPMITLEQNRVIHGDFHLGNILTTENRYTVIDWTNGQLGDARYDAVWSMTLQKIYISERYAEVFRDAYLAEHPISEEELHIFEALACLRWILLARQGGITVQPQAQQNIKQVIANNPLLAERNCEV</sequence>
<evidence type="ECO:0000313" key="3">
    <source>
        <dbReference type="Proteomes" id="UP000094578"/>
    </source>
</evidence>
<keyword evidence="3" id="KW-1185">Reference proteome</keyword>
<protein>
    <recommendedName>
        <fullName evidence="1">Aminoglycoside phosphotransferase domain-containing protein</fullName>
    </recommendedName>
</protein>
<name>A0A1E3L8B3_9BACL</name>
<gene>
    <name evidence="2" type="ORF">PTI45_01434</name>
</gene>
<evidence type="ECO:0000313" key="2">
    <source>
        <dbReference type="EMBL" id="ODP29425.1"/>
    </source>
</evidence>
<dbReference type="InterPro" id="IPR011009">
    <property type="entry name" value="Kinase-like_dom_sf"/>
</dbReference>
<dbReference type="RefSeq" id="WP_069326847.1">
    <property type="nucleotide sequence ID" value="NZ_MDER01000031.1"/>
</dbReference>
<organism evidence="2 3">
    <name type="scientific">Paenibacillus nuruki</name>
    <dbReference type="NCBI Taxonomy" id="1886670"/>
    <lineage>
        <taxon>Bacteria</taxon>
        <taxon>Bacillati</taxon>
        <taxon>Bacillota</taxon>
        <taxon>Bacilli</taxon>
        <taxon>Bacillales</taxon>
        <taxon>Paenibacillaceae</taxon>
        <taxon>Paenibacillus</taxon>
    </lineage>
</organism>
<reference evidence="2 3" key="1">
    <citation type="submission" date="2016-08" db="EMBL/GenBank/DDBJ databases">
        <title>Genome sequencing of Paenibacillus sp. TI45-13ar, isolated from Korean traditional nuruk.</title>
        <authorList>
            <person name="Kim S.-J."/>
        </authorList>
    </citation>
    <scope>NUCLEOTIDE SEQUENCE [LARGE SCALE GENOMIC DNA]</scope>
    <source>
        <strain evidence="2 3">TI45-13ar</strain>
    </source>
</reference>
<proteinExistence type="predicted"/>